<keyword evidence="1" id="KW-1133">Transmembrane helix</keyword>
<reference evidence="2 3" key="1">
    <citation type="submission" date="2018-01" db="EMBL/GenBank/DDBJ databases">
        <title>Genome characterization of the sugarcane-associated fungus Trichoderma ghanense CCMA-1212 and their application in lignocelulose bioconversion.</title>
        <authorList>
            <person name="Steindorff A.S."/>
            <person name="Mendes T.D."/>
            <person name="Vilela E.S.D."/>
            <person name="Rodrigues D.S."/>
            <person name="Formighieri E.F."/>
            <person name="Melo I.S."/>
            <person name="Favaro L.C.L."/>
        </authorList>
    </citation>
    <scope>NUCLEOTIDE SEQUENCE [LARGE SCALE GENOMIC DNA]</scope>
    <source>
        <strain evidence="2 3">CCMA-1212</strain>
    </source>
</reference>
<evidence type="ECO:0000313" key="2">
    <source>
        <dbReference type="EMBL" id="TFB05281.1"/>
    </source>
</evidence>
<name>A0ABY2HAV0_9HYPO</name>
<evidence type="ECO:0000313" key="3">
    <source>
        <dbReference type="Proteomes" id="UP001642720"/>
    </source>
</evidence>
<feature type="transmembrane region" description="Helical" evidence="1">
    <location>
        <begin position="176"/>
        <end position="199"/>
    </location>
</feature>
<keyword evidence="1" id="KW-0472">Membrane</keyword>
<organism evidence="2 3">
    <name type="scientific">Trichoderma ghanense</name>
    <dbReference type="NCBI Taxonomy" id="65468"/>
    <lineage>
        <taxon>Eukaryota</taxon>
        <taxon>Fungi</taxon>
        <taxon>Dikarya</taxon>
        <taxon>Ascomycota</taxon>
        <taxon>Pezizomycotina</taxon>
        <taxon>Sordariomycetes</taxon>
        <taxon>Hypocreomycetidae</taxon>
        <taxon>Hypocreales</taxon>
        <taxon>Hypocreaceae</taxon>
        <taxon>Trichoderma</taxon>
    </lineage>
</organism>
<dbReference type="InterPro" id="IPR036259">
    <property type="entry name" value="MFS_trans_sf"/>
</dbReference>
<proteinExistence type="predicted"/>
<feature type="transmembrane region" description="Helical" evidence="1">
    <location>
        <begin position="230"/>
        <end position="249"/>
    </location>
</feature>
<feature type="transmembrane region" description="Helical" evidence="1">
    <location>
        <begin position="300"/>
        <end position="321"/>
    </location>
</feature>
<gene>
    <name evidence="2" type="ORF">CCMA1212_002741</name>
</gene>
<keyword evidence="3" id="KW-1185">Reference proteome</keyword>
<dbReference type="PANTHER" id="PTHR11360:SF315">
    <property type="entry name" value="TRANSPORTER MCH2-RELATED"/>
    <property type="match status" value="1"/>
</dbReference>
<evidence type="ECO:0000256" key="1">
    <source>
        <dbReference type="SAM" id="Phobius"/>
    </source>
</evidence>
<dbReference type="SUPFAM" id="SSF103473">
    <property type="entry name" value="MFS general substrate transporter"/>
    <property type="match status" value="1"/>
</dbReference>
<feature type="transmembrane region" description="Helical" evidence="1">
    <location>
        <begin position="144"/>
        <end position="164"/>
    </location>
</feature>
<dbReference type="PANTHER" id="PTHR11360">
    <property type="entry name" value="MONOCARBOXYLATE TRANSPORTER"/>
    <property type="match status" value="1"/>
</dbReference>
<comment type="caution">
    <text evidence="2">The sequence shown here is derived from an EMBL/GenBank/DDBJ whole genome shotgun (WGS) entry which is preliminary data.</text>
</comment>
<feature type="transmembrane region" description="Helical" evidence="1">
    <location>
        <begin position="206"/>
        <end position="224"/>
    </location>
</feature>
<dbReference type="Proteomes" id="UP001642720">
    <property type="component" value="Unassembled WGS sequence"/>
</dbReference>
<dbReference type="Gene3D" id="1.20.1250.20">
    <property type="entry name" value="MFS general substrate transporter like domains"/>
    <property type="match status" value="1"/>
</dbReference>
<accession>A0ABY2HAV0</accession>
<dbReference type="RefSeq" id="XP_073561482.1">
    <property type="nucleotide sequence ID" value="XM_073700116.1"/>
</dbReference>
<feature type="transmembrane region" description="Helical" evidence="1">
    <location>
        <begin position="269"/>
        <end position="288"/>
    </location>
</feature>
<dbReference type="EMBL" id="PPTA01000003">
    <property type="protein sequence ID" value="TFB05281.1"/>
    <property type="molecule type" value="Genomic_DNA"/>
</dbReference>
<protein>
    <submittedName>
        <fullName evidence="2">Transporter MCH2</fullName>
    </submittedName>
</protein>
<dbReference type="GeneID" id="300574566"/>
<keyword evidence="1" id="KW-0812">Transmembrane</keyword>
<sequence length="349" mass="37853">MRLQSTPRLLPQKKTLEKNNLHERLLRDEHDGGYGWVCVVCQLMITASTWAVNGAFGVYITHYISTNAFPGTSEIAYSFIGGLSQSQILLIAPLVTHTTRLFGTLGLSHHGYFALLRSTLIGTSTSSRLRTRLTLVLSEDRSFFSFRHGCFLSIIGYTCVLFSLPDNAVRIGLTAHQGSILGALANLGMAIGRPIVGYFSDRVGRLNMVMSATLLAGIWCLRFWTSGTSYSALLAFSILGGTTIGTCWATNAASRMVGPMLADGFGVKLLPSALSIIWTISAVPSAFAEAMALGLRRTQAPVYLDVQIFAGCMFIVATLFLGAPEIQREKDTQINGPFPNPMARQGSTR</sequence>
<dbReference type="InterPro" id="IPR050327">
    <property type="entry name" value="Proton-linked_MCT"/>
</dbReference>